<evidence type="ECO:0000313" key="2">
    <source>
        <dbReference type="EMBL" id="SMC09501.1"/>
    </source>
</evidence>
<proteinExistence type="predicted"/>
<keyword evidence="1" id="KW-0812">Transmembrane</keyword>
<feature type="transmembrane region" description="Helical" evidence="1">
    <location>
        <begin position="81"/>
        <end position="99"/>
    </location>
</feature>
<dbReference type="AlphaFoldDB" id="A0A1W1WT78"/>
<evidence type="ECO:0000256" key="1">
    <source>
        <dbReference type="SAM" id="Phobius"/>
    </source>
</evidence>
<organism evidence="2 3">
    <name type="scientific">Nitratiruptor tergarcus DSM 16512</name>
    <dbReference type="NCBI Taxonomy" id="1069081"/>
    <lineage>
        <taxon>Bacteria</taxon>
        <taxon>Pseudomonadati</taxon>
        <taxon>Campylobacterota</taxon>
        <taxon>Epsilonproteobacteria</taxon>
        <taxon>Nautiliales</taxon>
        <taxon>Nitratiruptoraceae</taxon>
        <taxon>Nitratiruptor</taxon>
    </lineage>
</organism>
<feature type="transmembrane region" description="Helical" evidence="1">
    <location>
        <begin position="260"/>
        <end position="280"/>
    </location>
</feature>
<dbReference type="EMBL" id="FWWZ01000001">
    <property type="protein sequence ID" value="SMC09501.1"/>
    <property type="molecule type" value="Genomic_DNA"/>
</dbReference>
<keyword evidence="3" id="KW-1185">Reference proteome</keyword>
<protein>
    <submittedName>
        <fullName evidence="2">EpsG family protein</fullName>
    </submittedName>
</protein>
<accession>A0A1W1WT78</accession>
<feature type="transmembrane region" description="Helical" evidence="1">
    <location>
        <begin position="21"/>
        <end position="40"/>
    </location>
</feature>
<dbReference type="InterPro" id="IPR049458">
    <property type="entry name" value="EpsG-like"/>
</dbReference>
<keyword evidence="1" id="KW-0472">Membrane</keyword>
<sequence>MYFIMYGFILILSILQTFTKKFIPFLPIIILFIMIAGFRYEVGKDYIPYKNIFTNIQDISDYPLIEPGFKYLVLALKSLDLNYLCIFFIIGLISLLLYYKGIVLQTKYTYFAFFIFYNTYLVTAIYSGLRQGLVMGIFLSLLNNMYKRKISHVLLATVIAVSIHITGILILFAYFIPRKLIIPKKVIIAALYISLLFLFFDVSKYLFDYFPSYIQMKFIDYAKGFDEKINFIRVLQRLLLILPFIYYYDLIKKSHKLKYYFYIYLLGYFIYIIFSFNLAFATKINQFFRVLEIIMFPMLLELIRNKTSKIILFTLIVIWSTSILMLFIGIPENYPYKIWNVFY</sequence>
<dbReference type="Proteomes" id="UP000192602">
    <property type="component" value="Unassembled WGS sequence"/>
</dbReference>
<gene>
    <name evidence="2" type="ORF">SAMN05660197_1313</name>
</gene>
<feature type="transmembrane region" description="Helical" evidence="1">
    <location>
        <begin position="310"/>
        <end position="330"/>
    </location>
</feature>
<dbReference type="STRING" id="1069081.SAMN05660197_1313"/>
<feature type="transmembrane region" description="Helical" evidence="1">
    <location>
        <begin position="149"/>
        <end position="174"/>
    </location>
</feature>
<dbReference type="OrthoDB" id="6631730at2"/>
<feature type="transmembrane region" description="Helical" evidence="1">
    <location>
        <begin position="186"/>
        <end position="207"/>
    </location>
</feature>
<reference evidence="3" key="1">
    <citation type="submission" date="2017-04" db="EMBL/GenBank/DDBJ databases">
        <authorList>
            <person name="Varghese N."/>
            <person name="Submissions S."/>
        </authorList>
    </citation>
    <scope>NUCLEOTIDE SEQUENCE [LARGE SCALE GENOMIC DNA]</scope>
    <source>
        <strain evidence="3">DSM 16512</strain>
    </source>
</reference>
<dbReference type="Pfam" id="PF14897">
    <property type="entry name" value="EpsG"/>
    <property type="match status" value="1"/>
</dbReference>
<keyword evidence="1" id="KW-1133">Transmembrane helix</keyword>
<evidence type="ECO:0000313" key="3">
    <source>
        <dbReference type="Proteomes" id="UP000192602"/>
    </source>
</evidence>
<name>A0A1W1WT78_9BACT</name>
<feature type="transmembrane region" description="Helical" evidence="1">
    <location>
        <begin position="231"/>
        <end position="248"/>
    </location>
</feature>
<dbReference type="RefSeq" id="WP_084275727.1">
    <property type="nucleotide sequence ID" value="NZ_AP026671.1"/>
</dbReference>